<dbReference type="Pfam" id="PF08327">
    <property type="entry name" value="AHSA1"/>
    <property type="match status" value="1"/>
</dbReference>
<comment type="similarity">
    <text evidence="1">Belongs to the AHA1 family.</text>
</comment>
<proteinExistence type="inferred from homology"/>
<evidence type="ECO:0000313" key="4">
    <source>
        <dbReference type="Proteomes" id="UP000245390"/>
    </source>
</evidence>
<reference evidence="3 4" key="1">
    <citation type="submission" date="2018-05" db="EMBL/GenBank/DDBJ databases">
        <title>Genomic Encyclopedia of Type Strains, Phase IV (KMG-IV): sequencing the most valuable type-strain genomes for metagenomic binning, comparative biology and taxonomic classification.</title>
        <authorList>
            <person name="Goeker M."/>
        </authorList>
    </citation>
    <scope>NUCLEOTIDE SEQUENCE [LARGE SCALE GENOMIC DNA]</scope>
    <source>
        <strain evidence="3 4">DSM 103371</strain>
    </source>
</reference>
<dbReference type="SUPFAM" id="SSF55961">
    <property type="entry name" value="Bet v1-like"/>
    <property type="match status" value="1"/>
</dbReference>
<protein>
    <submittedName>
        <fullName evidence="3">Activator of Hsp90 ATPase-like protein</fullName>
    </submittedName>
</protein>
<name>A0A316G507_9RHOB</name>
<dbReference type="EMBL" id="QGGV01000005">
    <property type="protein sequence ID" value="PWK56011.1"/>
    <property type="molecule type" value="Genomic_DNA"/>
</dbReference>
<dbReference type="AlphaFoldDB" id="A0A316G507"/>
<evidence type="ECO:0000313" key="3">
    <source>
        <dbReference type="EMBL" id="PWK56011.1"/>
    </source>
</evidence>
<evidence type="ECO:0000259" key="2">
    <source>
        <dbReference type="Pfam" id="PF08327"/>
    </source>
</evidence>
<dbReference type="Gene3D" id="3.30.530.20">
    <property type="match status" value="1"/>
</dbReference>
<gene>
    <name evidence="3" type="ORF">C8D95_10575</name>
</gene>
<accession>A0A316G507</accession>
<keyword evidence="4" id="KW-1185">Reference proteome</keyword>
<dbReference type="InterPro" id="IPR013538">
    <property type="entry name" value="ASHA1/2-like_C"/>
</dbReference>
<organism evidence="3 4">
    <name type="scientific">Silicimonas algicola</name>
    <dbReference type="NCBI Taxonomy" id="1826607"/>
    <lineage>
        <taxon>Bacteria</taxon>
        <taxon>Pseudomonadati</taxon>
        <taxon>Pseudomonadota</taxon>
        <taxon>Alphaproteobacteria</taxon>
        <taxon>Rhodobacterales</taxon>
        <taxon>Paracoccaceae</taxon>
    </lineage>
</organism>
<dbReference type="Proteomes" id="UP000245390">
    <property type="component" value="Unassembled WGS sequence"/>
</dbReference>
<feature type="domain" description="Activator of Hsp90 ATPase homologue 1/2-like C-terminal" evidence="2">
    <location>
        <begin position="9"/>
        <end position="111"/>
    </location>
</feature>
<sequence length="113" mass="12319">MTVESFVPEPGGALVIVLHFDEATGKTSARTDRVQGRFLELDPPSHLAISVDFDSDDPRFAGTMRMDWTFRPDGAGTEVTVEARDVPAGISPEAHDMGLQSSLANLARYIERT</sequence>
<evidence type="ECO:0000256" key="1">
    <source>
        <dbReference type="ARBA" id="ARBA00006817"/>
    </source>
</evidence>
<comment type="caution">
    <text evidence="3">The sequence shown here is derived from an EMBL/GenBank/DDBJ whole genome shotgun (WGS) entry which is preliminary data.</text>
</comment>
<dbReference type="InterPro" id="IPR023393">
    <property type="entry name" value="START-like_dom_sf"/>
</dbReference>